<dbReference type="AlphaFoldDB" id="A0A517U1P9"/>
<comment type="similarity">
    <text evidence="1">Belongs to the short-chain dehydrogenases/reductases (SDR) family.</text>
</comment>
<dbReference type="GO" id="GO:0016491">
    <property type="term" value="F:oxidoreductase activity"/>
    <property type="evidence" value="ECO:0007669"/>
    <property type="project" value="UniProtKB-KW"/>
</dbReference>
<dbReference type="Pfam" id="PF00106">
    <property type="entry name" value="adh_short"/>
    <property type="match status" value="1"/>
</dbReference>
<evidence type="ECO:0000256" key="2">
    <source>
        <dbReference type="ARBA" id="ARBA00022857"/>
    </source>
</evidence>
<dbReference type="KEGG" id="llh:I41_37440"/>
<dbReference type="PANTHER" id="PTHR43963">
    <property type="entry name" value="CARBONYL REDUCTASE 1-RELATED"/>
    <property type="match status" value="1"/>
</dbReference>
<dbReference type="PRINTS" id="PR00081">
    <property type="entry name" value="GDHRDH"/>
</dbReference>
<evidence type="ECO:0000313" key="4">
    <source>
        <dbReference type="EMBL" id="QDT74547.1"/>
    </source>
</evidence>
<dbReference type="InterPro" id="IPR036291">
    <property type="entry name" value="NAD(P)-bd_dom_sf"/>
</dbReference>
<dbReference type="InterPro" id="IPR002347">
    <property type="entry name" value="SDR_fam"/>
</dbReference>
<gene>
    <name evidence="4" type="primary">csgA_2</name>
    <name evidence="4" type="ORF">I41_37440</name>
</gene>
<keyword evidence="2" id="KW-0521">NADP</keyword>
<dbReference type="SUPFAM" id="SSF51735">
    <property type="entry name" value="NAD(P)-binding Rossmann-fold domains"/>
    <property type="match status" value="1"/>
</dbReference>
<protein>
    <submittedName>
        <fullName evidence="4">C-factor</fullName>
    </submittedName>
</protein>
<proteinExistence type="inferred from homology"/>
<evidence type="ECO:0000256" key="3">
    <source>
        <dbReference type="ARBA" id="ARBA00023002"/>
    </source>
</evidence>
<dbReference type="Gene3D" id="3.40.50.720">
    <property type="entry name" value="NAD(P)-binding Rossmann-like Domain"/>
    <property type="match status" value="1"/>
</dbReference>
<dbReference type="EMBL" id="CP036339">
    <property type="protein sequence ID" value="QDT74547.1"/>
    <property type="molecule type" value="Genomic_DNA"/>
</dbReference>
<keyword evidence="5" id="KW-1185">Reference proteome</keyword>
<reference evidence="4 5" key="1">
    <citation type="submission" date="2019-02" db="EMBL/GenBank/DDBJ databases">
        <title>Deep-cultivation of Planctomycetes and their phenomic and genomic characterization uncovers novel biology.</title>
        <authorList>
            <person name="Wiegand S."/>
            <person name="Jogler M."/>
            <person name="Boedeker C."/>
            <person name="Pinto D."/>
            <person name="Vollmers J."/>
            <person name="Rivas-Marin E."/>
            <person name="Kohn T."/>
            <person name="Peeters S.H."/>
            <person name="Heuer A."/>
            <person name="Rast P."/>
            <person name="Oberbeckmann S."/>
            <person name="Bunk B."/>
            <person name="Jeske O."/>
            <person name="Meyerdierks A."/>
            <person name="Storesund J.E."/>
            <person name="Kallscheuer N."/>
            <person name="Luecker S."/>
            <person name="Lage O.M."/>
            <person name="Pohl T."/>
            <person name="Merkel B.J."/>
            <person name="Hornburger P."/>
            <person name="Mueller R.-W."/>
            <person name="Bruemmer F."/>
            <person name="Labrenz M."/>
            <person name="Spormann A.M."/>
            <person name="Op den Camp H."/>
            <person name="Overmann J."/>
            <person name="Amann R."/>
            <person name="Jetten M.S.M."/>
            <person name="Mascher T."/>
            <person name="Medema M.H."/>
            <person name="Devos D.P."/>
            <person name="Kaster A.-K."/>
            <person name="Ovreas L."/>
            <person name="Rohde M."/>
            <person name="Galperin M.Y."/>
            <person name="Jogler C."/>
        </authorList>
    </citation>
    <scope>NUCLEOTIDE SEQUENCE [LARGE SCALE GENOMIC DNA]</scope>
    <source>
        <strain evidence="4 5">I41</strain>
    </source>
</reference>
<evidence type="ECO:0000313" key="5">
    <source>
        <dbReference type="Proteomes" id="UP000317909"/>
    </source>
</evidence>
<keyword evidence="3" id="KW-0560">Oxidoreductase</keyword>
<dbReference type="PANTHER" id="PTHR43963:SF6">
    <property type="entry name" value="CHAIN DEHYDROGENASE FAMILY PROTEIN, PUTATIVE (AFU_ORTHOLOGUE AFUA_3G15350)-RELATED"/>
    <property type="match status" value="1"/>
</dbReference>
<evidence type="ECO:0000256" key="1">
    <source>
        <dbReference type="ARBA" id="ARBA00006484"/>
    </source>
</evidence>
<name>A0A517U1P9_9BACT</name>
<sequence>MSANVPSYCLSKLALNGVTIMLAAALRDDGVAVNSMCPGWVRTDMGGPDATRSVDEGADTAVWLADEAPHELTGKFFRSRAEIVWQIAPIARAISTSCKASLTG</sequence>
<dbReference type="Proteomes" id="UP000317909">
    <property type="component" value="Chromosome"/>
</dbReference>
<organism evidence="4 5">
    <name type="scientific">Lacipirellula limnantheis</name>
    <dbReference type="NCBI Taxonomy" id="2528024"/>
    <lineage>
        <taxon>Bacteria</taxon>
        <taxon>Pseudomonadati</taxon>
        <taxon>Planctomycetota</taxon>
        <taxon>Planctomycetia</taxon>
        <taxon>Pirellulales</taxon>
        <taxon>Lacipirellulaceae</taxon>
        <taxon>Lacipirellula</taxon>
    </lineage>
</organism>
<accession>A0A517U1P9</accession>